<sequence length="67" mass="7201">MASRTTTGQGLSKDTLRRTVSPSQWQTASVASASVARKSIFTAGRLLLITRVASRFRLGAPPRRTAV</sequence>
<accession>A7K8D3</accession>
<evidence type="ECO:0000256" key="1">
    <source>
        <dbReference type="SAM" id="MobiDB-lite"/>
    </source>
</evidence>
<protein>
    <submittedName>
        <fullName evidence="2">Uncharacterized protein z173R</fullName>
    </submittedName>
</protein>
<dbReference type="GeneID" id="5470747"/>
<dbReference type="EMBL" id="EF101928">
    <property type="protein sequence ID" value="ABT16307.1"/>
    <property type="molecule type" value="Genomic_DNA"/>
</dbReference>
<keyword evidence="3" id="KW-1185">Reference proteome</keyword>
<dbReference type="KEGG" id="vg:5470747"/>
<reference evidence="2 3" key="1">
    <citation type="submission" date="2006-09" db="EMBL/GenBank/DDBJ databases">
        <title>Sequence and annotation of the 288-kb ATCV-1 virus that infects an endosymbiotic Chlorella strain of the heliozoon Acanthocystis turfacea.</title>
        <authorList>
            <person name="Fitzgerald L.A."/>
            <person name="Graves M.V."/>
            <person name="Li X."/>
            <person name="Pfitzner A.J.P."/>
            <person name="Hartigan J."/>
            <person name="Van Etten J.L."/>
        </authorList>
    </citation>
    <scope>NUCLEOTIDE SEQUENCE [LARGE SCALE GENOMIC DNA]</scope>
    <source>
        <strain evidence="2 3">ATCV-1</strain>
    </source>
</reference>
<name>A7K8D3_9PHYC</name>
<dbReference type="Proteomes" id="UP000202420">
    <property type="component" value="Segment"/>
</dbReference>
<evidence type="ECO:0000313" key="3">
    <source>
        <dbReference type="Proteomes" id="UP000202420"/>
    </source>
</evidence>
<evidence type="ECO:0000313" key="2">
    <source>
        <dbReference type="EMBL" id="ABT16307.1"/>
    </source>
</evidence>
<feature type="region of interest" description="Disordered" evidence="1">
    <location>
        <begin position="1"/>
        <end position="23"/>
    </location>
</feature>
<proteinExistence type="predicted"/>
<dbReference type="RefSeq" id="YP_001426654.1">
    <property type="nucleotide sequence ID" value="NC_008724.1"/>
</dbReference>
<gene>
    <name evidence="2" type="primary">z173R</name>
    <name evidence="2" type="ORF">ATCV1_z173R</name>
</gene>
<organism evidence="2 3">
    <name type="scientific">Chlorovirus heliozoae</name>
    <dbReference type="NCBI Taxonomy" id="322019"/>
    <lineage>
        <taxon>Viruses</taxon>
        <taxon>Varidnaviria</taxon>
        <taxon>Bamfordvirae</taxon>
        <taxon>Nucleocytoviricota</taxon>
        <taxon>Megaviricetes</taxon>
        <taxon>Algavirales</taxon>
        <taxon>Phycodnaviridae</taxon>
        <taxon>Chlorovirus</taxon>
    </lineage>
</organism>